<dbReference type="GO" id="GO:0035435">
    <property type="term" value="P:phosphate ion transmembrane transport"/>
    <property type="evidence" value="ECO:0007669"/>
    <property type="project" value="TreeGrafter"/>
</dbReference>
<protein>
    <recommendedName>
        <fullName evidence="6">Phosphate transporter</fullName>
    </recommendedName>
</protein>
<dbReference type="Pfam" id="PF01384">
    <property type="entry name" value="PHO4"/>
    <property type="match status" value="1"/>
</dbReference>
<dbReference type="Proteomes" id="UP000886744">
    <property type="component" value="Unassembled WGS sequence"/>
</dbReference>
<dbReference type="PANTHER" id="PTHR11101">
    <property type="entry name" value="PHOSPHATE TRANSPORTER"/>
    <property type="match status" value="1"/>
</dbReference>
<feature type="transmembrane region" description="Helical" evidence="6">
    <location>
        <begin position="226"/>
        <end position="245"/>
    </location>
</feature>
<feature type="transmembrane region" description="Helical" evidence="6">
    <location>
        <begin position="46"/>
        <end position="65"/>
    </location>
</feature>
<feature type="transmembrane region" description="Helical" evidence="6">
    <location>
        <begin position="462"/>
        <end position="486"/>
    </location>
</feature>
<evidence type="ECO:0000256" key="4">
    <source>
        <dbReference type="ARBA" id="ARBA00022989"/>
    </source>
</evidence>
<evidence type="ECO:0000256" key="3">
    <source>
        <dbReference type="ARBA" id="ARBA00022692"/>
    </source>
</evidence>
<keyword evidence="2 6" id="KW-0813">Transport</keyword>
<evidence type="ECO:0000313" key="8">
    <source>
        <dbReference type="Proteomes" id="UP000886744"/>
    </source>
</evidence>
<dbReference type="PANTHER" id="PTHR11101:SF16">
    <property type="entry name" value="PHOSPHATE TRANSPORTER"/>
    <property type="match status" value="1"/>
</dbReference>
<name>A0A9D1E1A2_9BACT</name>
<feature type="transmembrane region" description="Helical" evidence="6">
    <location>
        <begin position="110"/>
        <end position="128"/>
    </location>
</feature>
<accession>A0A9D1E1A2</accession>
<dbReference type="InterPro" id="IPR001204">
    <property type="entry name" value="Phos_transporter"/>
</dbReference>
<feature type="transmembrane region" description="Helical" evidence="6">
    <location>
        <begin position="492"/>
        <end position="511"/>
    </location>
</feature>
<comment type="caution">
    <text evidence="7">The sequence shown here is derived from an EMBL/GenBank/DDBJ whole genome shotgun (WGS) entry which is preliminary data.</text>
</comment>
<sequence>MEFLYIGIIIFLFCLAISDIIVGVSNDAVNFLNSAVGSKTAKFRNLIIIASIGVFLGASLSNGMMDIARHGIFQPQYFSFAEIVTICLAVMVTDVILLDAFNSRGLPTSTTVSLVFELLGGTVALAMIKNIQTDGALTFAQMINTDKALSVILGIFLSIAIAFVFGMVIQWIVRMIFTFNYKPRMKYLAGVFGGIAVTAIVYFLLIKGLKDSSFMTAEANAWIKEHTGMLVLCLFVGSSVIMQILHWCKVNILKIIVLMGTLSLAMAFAGNDLVNFVGVPLAGFSAWQDYSANGMGVGADNYLMGSLLEPAHTPMIFLILSGATMVFALATSRKARNVINTEVNLTNQNESEASFGTSATGRRLVQIANSFATWLEKVTPLRVRNWIDSRFNKDEAILVKGAAFDQMRAAVNLVVSSLLIALGTSLKLPLSTTFVTFTVAMGTSLMDRAWDRESAVGRVTGMMSVMGGWLLTAVIAFAVCFAIALVMHYGSFVAMILLSIVAIVIIVRSNIKFNKKAHEKEKNKTVFDQMMSSNDPAEVWSLLKNQVKDSTVKELDYVSNYYSNFIDCFVSENLKCLRRQYSTMHAEIDGYKSVRRKEILALKRTDPTVSVQASTWFHLEANNTSQLLYSLKRMSEPCKEHLENNFNPLPKDCAEEFAPASEAFLVLLNKTRAYVDDFNPAAEQQSKELIKDISAYKKEVAVLRKNNLERFNSESDTSNFNIYILYQTILQETQQMADNLKHLIRAYTYLSTVKGK</sequence>
<dbReference type="GO" id="GO:0005315">
    <property type="term" value="F:phosphate transmembrane transporter activity"/>
    <property type="evidence" value="ECO:0007669"/>
    <property type="project" value="InterPro"/>
</dbReference>
<feature type="transmembrane region" description="Helical" evidence="6">
    <location>
        <begin position="311"/>
        <end position="330"/>
    </location>
</feature>
<keyword evidence="4 6" id="KW-1133">Transmembrane helix</keyword>
<feature type="transmembrane region" description="Helical" evidence="6">
    <location>
        <begin position="77"/>
        <end position="98"/>
    </location>
</feature>
<keyword evidence="5 6" id="KW-0472">Membrane</keyword>
<feature type="transmembrane region" description="Helical" evidence="6">
    <location>
        <begin position="252"/>
        <end position="270"/>
    </location>
</feature>
<comment type="subcellular location">
    <subcellularLocation>
        <location evidence="1 6">Membrane</location>
        <topology evidence="1 6">Multi-pass membrane protein</topology>
    </subcellularLocation>
</comment>
<comment type="similarity">
    <text evidence="6">Belongs to the inorganic phosphate transporter (PiT) (TC 2.A.20) family.</text>
</comment>
<reference evidence="7" key="1">
    <citation type="submission" date="2020-10" db="EMBL/GenBank/DDBJ databases">
        <authorList>
            <person name="Gilroy R."/>
        </authorList>
    </citation>
    <scope>NUCLEOTIDE SEQUENCE</scope>
    <source>
        <strain evidence="7">ChiHjej13B12-12457</strain>
    </source>
</reference>
<keyword evidence="3 6" id="KW-0812">Transmembrane</keyword>
<dbReference type="AlphaFoldDB" id="A0A9D1E1A2"/>
<evidence type="ECO:0000256" key="1">
    <source>
        <dbReference type="ARBA" id="ARBA00004141"/>
    </source>
</evidence>
<dbReference type="GO" id="GO:0016020">
    <property type="term" value="C:membrane"/>
    <property type="evidence" value="ECO:0007669"/>
    <property type="project" value="UniProtKB-SubCell"/>
</dbReference>
<proteinExistence type="inferred from homology"/>
<evidence type="ECO:0000313" key="7">
    <source>
        <dbReference type="EMBL" id="HIR62611.1"/>
    </source>
</evidence>
<evidence type="ECO:0000256" key="2">
    <source>
        <dbReference type="ARBA" id="ARBA00022448"/>
    </source>
</evidence>
<feature type="transmembrane region" description="Helical" evidence="6">
    <location>
        <begin position="148"/>
        <end position="173"/>
    </location>
</feature>
<reference evidence="7" key="2">
    <citation type="journal article" date="2021" name="PeerJ">
        <title>Extensive microbial diversity within the chicken gut microbiome revealed by metagenomics and culture.</title>
        <authorList>
            <person name="Gilroy R."/>
            <person name="Ravi A."/>
            <person name="Getino M."/>
            <person name="Pursley I."/>
            <person name="Horton D.L."/>
            <person name="Alikhan N.F."/>
            <person name="Baker D."/>
            <person name="Gharbi K."/>
            <person name="Hall N."/>
            <person name="Watson M."/>
            <person name="Adriaenssens E.M."/>
            <person name="Foster-Nyarko E."/>
            <person name="Jarju S."/>
            <person name="Secka A."/>
            <person name="Antonio M."/>
            <person name="Oren A."/>
            <person name="Chaudhuri R.R."/>
            <person name="La Ragione R."/>
            <person name="Hildebrand F."/>
            <person name="Pallen M.J."/>
        </authorList>
    </citation>
    <scope>NUCLEOTIDE SEQUENCE</scope>
    <source>
        <strain evidence="7">ChiHjej13B12-12457</strain>
    </source>
</reference>
<evidence type="ECO:0000256" key="5">
    <source>
        <dbReference type="ARBA" id="ARBA00023136"/>
    </source>
</evidence>
<evidence type="ECO:0000256" key="6">
    <source>
        <dbReference type="RuleBase" id="RU363058"/>
    </source>
</evidence>
<gene>
    <name evidence="7" type="ORF">IAC94_03690</name>
</gene>
<feature type="transmembrane region" description="Helical" evidence="6">
    <location>
        <begin position="185"/>
        <end position="206"/>
    </location>
</feature>
<dbReference type="EMBL" id="DVHI01000045">
    <property type="protein sequence ID" value="HIR62611.1"/>
    <property type="molecule type" value="Genomic_DNA"/>
</dbReference>
<keyword evidence="6" id="KW-0592">Phosphate transport</keyword>
<organism evidence="7 8">
    <name type="scientific">Candidatus Coprenecus avistercoris</name>
    <dbReference type="NCBI Taxonomy" id="2840730"/>
    <lineage>
        <taxon>Bacteria</taxon>
        <taxon>Pseudomonadati</taxon>
        <taxon>Bacteroidota</taxon>
        <taxon>Bacteroidia</taxon>
        <taxon>Bacteroidales</taxon>
        <taxon>Rikenellaceae</taxon>
        <taxon>Rikenellaceae incertae sedis</taxon>
        <taxon>Candidatus Coprenecus</taxon>
    </lineage>
</organism>
<feature type="transmembrane region" description="Helical" evidence="6">
    <location>
        <begin position="6"/>
        <end position="25"/>
    </location>
</feature>